<evidence type="ECO:0000259" key="1">
    <source>
        <dbReference type="SMART" id="SM00474"/>
    </source>
</evidence>
<feature type="domain" description="3'-5' exonuclease" evidence="1">
    <location>
        <begin position="100"/>
        <end position="273"/>
    </location>
</feature>
<dbReference type="Gene3D" id="3.30.420.10">
    <property type="entry name" value="Ribonuclease H-like superfamily/Ribonuclease H"/>
    <property type="match status" value="1"/>
</dbReference>
<dbReference type="AlphaFoldDB" id="A0A454JJA0"/>
<dbReference type="InterPro" id="IPR052408">
    <property type="entry name" value="Exonuclease_MUT-7-like"/>
</dbReference>
<dbReference type="Pfam" id="PF01612">
    <property type="entry name" value="DNA_pol_A_exo1"/>
    <property type="match status" value="1"/>
</dbReference>
<comment type="caution">
    <text evidence="2">The sequence shown here is derived from an EMBL/GenBank/DDBJ whole genome shotgun (WGS) entry which is preliminary data.</text>
</comment>
<dbReference type="GO" id="GO:0003676">
    <property type="term" value="F:nucleic acid binding"/>
    <property type="evidence" value="ECO:0007669"/>
    <property type="project" value="InterPro"/>
</dbReference>
<dbReference type="GO" id="GO:0006139">
    <property type="term" value="P:nucleobase-containing compound metabolic process"/>
    <property type="evidence" value="ECO:0007669"/>
    <property type="project" value="InterPro"/>
</dbReference>
<dbReference type="InterPro" id="IPR002562">
    <property type="entry name" value="3'-5'_exonuclease_dom"/>
</dbReference>
<gene>
    <name evidence="2" type="ORF">EAY64_08805</name>
</gene>
<proteinExistence type="predicted"/>
<organism evidence="2 3">
    <name type="scientific">Aquitalea palustris</name>
    <dbReference type="NCBI Taxonomy" id="2480983"/>
    <lineage>
        <taxon>Bacteria</taxon>
        <taxon>Pseudomonadati</taxon>
        <taxon>Pseudomonadota</taxon>
        <taxon>Betaproteobacteria</taxon>
        <taxon>Neisseriales</taxon>
        <taxon>Chromobacteriaceae</taxon>
        <taxon>Aquitalea</taxon>
    </lineage>
</organism>
<evidence type="ECO:0000313" key="3">
    <source>
        <dbReference type="Proteomes" id="UP000274139"/>
    </source>
</evidence>
<dbReference type="Proteomes" id="UP000274139">
    <property type="component" value="Unassembled WGS sequence"/>
</dbReference>
<reference evidence="2 3" key="1">
    <citation type="submission" date="2018-10" db="EMBL/GenBank/DDBJ databases">
        <title>Draft genome sequence of Aquitalea MWU14-2217 isolated from a wild cranberry bog in Provincetown, Massachusetts.</title>
        <authorList>
            <person name="Ebadzadsahrai G."/>
            <person name="Soby S."/>
        </authorList>
    </citation>
    <scope>NUCLEOTIDE SEQUENCE [LARGE SCALE GENOMIC DNA]</scope>
    <source>
        <strain evidence="2 3">MWU14-2217</strain>
    </source>
</reference>
<keyword evidence="2" id="KW-0540">Nuclease</keyword>
<keyword evidence="3" id="KW-1185">Reference proteome</keyword>
<name>A0A454JJA0_9NEIS</name>
<accession>A0A454JJA0</accession>
<dbReference type="PANTHER" id="PTHR47765:SF2">
    <property type="entry name" value="EXONUCLEASE MUT-7 HOMOLOG"/>
    <property type="match status" value="1"/>
</dbReference>
<dbReference type="InterPro" id="IPR012337">
    <property type="entry name" value="RNaseH-like_sf"/>
</dbReference>
<dbReference type="CDD" id="cd06141">
    <property type="entry name" value="WRN_exo"/>
    <property type="match status" value="1"/>
</dbReference>
<keyword evidence="2" id="KW-0269">Exonuclease</keyword>
<keyword evidence="2" id="KW-0378">Hydrolase</keyword>
<dbReference type="SMART" id="SM00474">
    <property type="entry name" value="35EXOc"/>
    <property type="match status" value="1"/>
</dbReference>
<protein>
    <submittedName>
        <fullName evidence="2">3'-5' exonuclease domain-containing protein 2</fullName>
    </submittedName>
</protein>
<evidence type="ECO:0000313" key="2">
    <source>
        <dbReference type="EMBL" id="RMC98807.1"/>
    </source>
</evidence>
<sequence>MRASGHCIRITDSSRPRCACWWITWPSACRLLTPYCLLPVDKYCQRGETPGCFAVSCRHCRRPVAGRRSACKAHMMLTRQIPREEIKTMPLFPALTPDQVCMLDNPQALAAALPDLLAAPLLGFDTESKPTFRKGEESDGPHLIQLADSQRAWLVPVVKGVLPDEIKALLADPAHPLVGFDLVSDRALLKSRLGVECGGLIDLGNLLPSEDARITVGAVQAVARLFGQYFRKSKKLSTTNWSRLPLSPAQQAYAGNDAWVALRVYQELQARGLLPERAA</sequence>
<dbReference type="EMBL" id="RFAR01000031">
    <property type="protein sequence ID" value="RMC98807.1"/>
    <property type="molecule type" value="Genomic_DNA"/>
</dbReference>
<dbReference type="GO" id="GO:0008408">
    <property type="term" value="F:3'-5' exonuclease activity"/>
    <property type="evidence" value="ECO:0007669"/>
    <property type="project" value="InterPro"/>
</dbReference>
<dbReference type="SUPFAM" id="SSF53098">
    <property type="entry name" value="Ribonuclease H-like"/>
    <property type="match status" value="1"/>
</dbReference>
<dbReference type="PANTHER" id="PTHR47765">
    <property type="entry name" value="3'-5' EXONUCLEASE DOMAIN-CONTAINING PROTEIN"/>
    <property type="match status" value="1"/>
</dbReference>
<dbReference type="InterPro" id="IPR036397">
    <property type="entry name" value="RNaseH_sf"/>
</dbReference>